<sequence length="181" mass="19209">MAIITLAAAKAQLGIDPSDTDDDAELQTFMEAVTAPLERELGRVIEQRTVIDEFDLPTGTTSVLLRSVPVSTLISIESVDGSVSWSVDPSVMHVYAESGEVTVLSGPALSGKVVFIYRAGDADVAAHHRLAGLIILQHLWETQRGAMGVNLGGEGETFVPKGYAVPRRALELLESTLPGVA</sequence>
<dbReference type="RefSeq" id="WP_336558241.1">
    <property type="nucleotide sequence ID" value="NZ_JBBAYL010000004.1"/>
</dbReference>
<dbReference type="Gene3D" id="1.10.3230.30">
    <property type="entry name" value="Phage gp6-like head-tail connector protein"/>
    <property type="match status" value="1"/>
</dbReference>
<protein>
    <submittedName>
        <fullName evidence="1">Head-tail connector protein</fullName>
    </submittedName>
</protein>
<comment type="caution">
    <text evidence="1">The sequence shown here is derived from an EMBL/GenBank/DDBJ whole genome shotgun (WGS) entry which is preliminary data.</text>
</comment>
<organism evidence="1 2">
    <name type="scientific">Streptomyces brasiliscabiei</name>
    <dbReference type="NCBI Taxonomy" id="2736302"/>
    <lineage>
        <taxon>Bacteria</taxon>
        <taxon>Bacillati</taxon>
        <taxon>Actinomycetota</taxon>
        <taxon>Actinomycetes</taxon>
        <taxon>Kitasatosporales</taxon>
        <taxon>Streptomycetaceae</taxon>
        <taxon>Streptomyces</taxon>
    </lineage>
</organism>
<reference evidence="1 2" key="1">
    <citation type="submission" date="2024-03" db="EMBL/GenBank/DDBJ databases">
        <title>First Report of Pectobacterium brasiliscabiei causing potato scab in china.</title>
        <authorList>
            <person name="Handique U."/>
        </authorList>
    </citation>
    <scope>NUCLEOTIDE SEQUENCE [LARGE SCALE GENOMIC DNA]</scope>
    <source>
        <strain evidence="1 2">ZRIMU1503</strain>
    </source>
</reference>
<dbReference type="EMBL" id="JBBAYM010000007">
    <property type="protein sequence ID" value="MEI5609944.1"/>
    <property type="molecule type" value="Genomic_DNA"/>
</dbReference>
<dbReference type="Proteomes" id="UP001365781">
    <property type="component" value="Unassembled WGS sequence"/>
</dbReference>
<dbReference type="CDD" id="cd08054">
    <property type="entry name" value="gp6"/>
    <property type="match status" value="1"/>
</dbReference>
<gene>
    <name evidence="1" type="ORF">WB403_12270</name>
</gene>
<name>A0ABU8G9R2_9ACTN</name>
<accession>A0ABU8G9R2</accession>
<evidence type="ECO:0000313" key="2">
    <source>
        <dbReference type="Proteomes" id="UP001365781"/>
    </source>
</evidence>
<evidence type="ECO:0000313" key="1">
    <source>
        <dbReference type="EMBL" id="MEI5609944.1"/>
    </source>
</evidence>
<keyword evidence="2" id="KW-1185">Reference proteome</keyword>
<proteinExistence type="predicted"/>